<dbReference type="Gene3D" id="3.40.1350.10">
    <property type="match status" value="1"/>
</dbReference>
<dbReference type="NCBIfam" id="TIGR00252">
    <property type="entry name" value="YraN family protein"/>
    <property type="match status" value="1"/>
</dbReference>
<dbReference type="PANTHER" id="PTHR34039:SF1">
    <property type="entry name" value="UPF0102 PROTEIN YRAN"/>
    <property type="match status" value="1"/>
</dbReference>
<comment type="caution">
    <text evidence="3">The sequence shown here is derived from an EMBL/GenBank/DDBJ whole genome shotgun (WGS) entry which is preliminary data.</text>
</comment>
<evidence type="ECO:0000313" key="3">
    <source>
        <dbReference type="EMBL" id="GEK53829.1"/>
    </source>
</evidence>
<evidence type="ECO:0000256" key="1">
    <source>
        <dbReference type="ARBA" id="ARBA00006738"/>
    </source>
</evidence>
<name>A0A510XS45_9GAMM</name>
<dbReference type="InterPro" id="IPR011856">
    <property type="entry name" value="tRNA_endonuc-like_dom_sf"/>
</dbReference>
<dbReference type="EMBL" id="BJUM01000005">
    <property type="protein sequence ID" value="GEK53829.1"/>
    <property type="molecule type" value="Genomic_DNA"/>
</dbReference>
<organism evidence="3 4">
    <name type="scientific">Pseudoalteromonas espejiana</name>
    <dbReference type="NCBI Taxonomy" id="28107"/>
    <lineage>
        <taxon>Bacteria</taxon>
        <taxon>Pseudomonadati</taxon>
        <taxon>Pseudomonadota</taxon>
        <taxon>Gammaproteobacteria</taxon>
        <taxon>Alteromonadales</taxon>
        <taxon>Pseudoalteromonadaceae</taxon>
        <taxon>Pseudoalteromonas</taxon>
    </lineage>
</organism>
<dbReference type="GO" id="GO:0003676">
    <property type="term" value="F:nucleic acid binding"/>
    <property type="evidence" value="ECO:0007669"/>
    <property type="project" value="InterPro"/>
</dbReference>
<comment type="similarity">
    <text evidence="1 2">Belongs to the UPF0102 family.</text>
</comment>
<dbReference type="OrthoDB" id="9794876at2"/>
<accession>A0A510XS45</accession>
<keyword evidence="4" id="KW-1185">Reference proteome</keyword>
<dbReference type="RefSeq" id="WP_089348660.1">
    <property type="nucleotide sequence ID" value="NZ_BJUM01000005.1"/>
</dbReference>
<dbReference type="PANTHER" id="PTHR34039">
    <property type="entry name" value="UPF0102 PROTEIN YRAN"/>
    <property type="match status" value="1"/>
</dbReference>
<reference evidence="3 4" key="1">
    <citation type="submission" date="2019-07" db="EMBL/GenBank/DDBJ databases">
        <title>Whole genome shotgun sequence of Pseudoalteromonas espejiana NBRC 102222.</title>
        <authorList>
            <person name="Hosoyama A."/>
            <person name="Uohara A."/>
            <person name="Ohji S."/>
            <person name="Ichikawa N."/>
        </authorList>
    </citation>
    <scope>NUCLEOTIDE SEQUENCE [LARGE SCALE GENOMIC DNA]</scope>
    <source>
        <strain evidence="3 4">NBRC 102222</strain>
    </source>
</reference>
<sequence length="123" mass="14202">MSWFKELWQNSREKGQYYERQAQKYLVAEGLTPIECNYYCPFGELDVIMRQGDTLVFVEVKYRKNNARGGANYALGAQKQARLKRTIYHYLAAKGLTNQPIRVDYVAITGDGSANINWIKNVL</sequence>
<evidence type="ECO:0000256" key="2">
    <source>
        <dbReference type="HAMAP-Rule" id="MF_00048"/>
    </source>
</evidence>
<protein>
    <recommendedName>
        <fullName evidence="2">UPF0102 protein PES01_06740</fullName>
    </recommendedName>
</protein>
<evidence type="ECO:0000313" key="4">
    <source>
        <dbReference type="Proteomes" id="UP000321419"/>
    </source>
</evidence>
<proteinExistence type="inferred from homology"/>
<dbReference type="HAMAP" id="MF_00048">
    <property type="entry name" value="UPF0102"/>
    <property type="match status" value="1"/>
</dbReference>
<gene>
    <name evidence="3" type="ORF">PES01_06740</name>
</gene>
<dbReference type="Pfam" id="PF02021">
    <property type="entry name" value="UPF0102"/>
    <property type="match status" value="1"/>
</dbReference>
<dbReference type="Proteomes" id="UP000321419">
    <property type="component" value="Unassembled WGS sequence"/>
</dbReference>
<dbReference type="InterPro" id="IPR003509">
    <property type="entry name" value="UPF0102_YraN-like"/>
</dbReference>
<dbReference type="NCBIfam" id="NF009150">
    <property type="entry name" value="PRK12497.1-3"/>
    <property type="match status" value="1"/>
</dbReference>
<dbReference type="SUPFAM" id="SSF52980">
    <property type="entry name" value="Restriction endonuclease-like"/>
    <property type="match status" value="1"/>
</dbReference>
<dbReference type="AlphaFoldDB" id="A0A510XS45"/>
<dbReference type="InterPro" id="IPR011335">
    <property type="entry name" value="Restrct_endonuc-II-like"/>
</dbReference>